<protein>
    <recommendedName>
        <fullName evidence="3">CARD domain-containing protein</fullName>
    </recommendedName>
</protein>
<organism evidence="1 2">
    <name type="scientific">Biomphalaria glabrata</name>
    <name type="common">Bloodfluke planorb</name>
    <name type="synonym">Freshwater snail</name>
    <dbReference type="NCBI Taxonomy" id="6526"/>
    <lineage>
        <taxon>Eukaryota</taxon>
        <taxon>Metazoa</taxon>
        <taxon>Spiralia</taxon>
        <taxon>Lophotrochozoa</taxon>
        <taxon>Mollusca</taxon>
        <taxon>Gastropoda</taxon>
        <taxon>Heterobranchia</taxon>
        <taxon>Euthyneura</taxon>
        <taxon>Panpulmonata</taxon>
        <taxon>Hygrophila</taxon>
        <taxon>Lymnaeoidea</taxon>
        <taxon>Planorbidae</taxon>
        <taxon>Biomphalaria</taxon>
    </lineage>
</organism>
<reference evidence="1" key="1">
    <citation type="submission" date="2020-05" db="UniProtKB">
        <authorList>
            <consortium name="EnsemblMetazoa"/>
        </authorList>
    </citation>
    <scope>IDENTIFICATION</scope>
    <source>
        <strain evidence="1">BB02</strain>
    </source>
</reference>
<proteinExistence type="predicted"/>
<dbReference type="Gene3D" id="1.10.533.10">
    <property type="entry name" value="Death Domain, Fas"/>
    <property type="match status" value="1"/>
</dbReference>
<evidence type="ECO:0000313" key="2">
    <source>
        <dbReference type="Proteomes" id="UP000076420"/>
    </source>
</evidence>
<dbReference type="InterPro" id="IPR011029">
    <property type="entry name" value="DEATH-like_dom_sf"/>
</dbReference>
<dbReference type="VEuPathDB" id="VectorBase:BGLAX_042172"/>
<dbReference type="VEuPathDB" id="VectorBase:BGLB028861"/>
<dbReference type="Proteomes" id="UP000076420">
    <property type="component" value="Unassembled WGS sequence"/>
</dbReference>
<accession>A0A2C9LAC6</accession>
<dbReference type="AlphaFoldDB" id="A0A2C9LAC6"/>
<evidence type="ECO:0000313" key="1">
    <source>
        <dbReference type="EnsemblMetazoa" id="BGLB028861-PA"/>
    </source>
</evidence>
<sequence length="119" mass="13666">MSGDTKTVEMDKKPKDVMKVSSHSLLECFNLEKRKSLLLQMINSINDCEIEDLIDKLFEKKVIEFHQMFTIKDGIIKKNVSDLIQGIKSESDTLLKALIEVLNEIENGQIVEEILDKNK</sequence>
<dbReference type="KEGG" id="bgt:106065865"/>
<name>A0A2C9LAC6_BIOGL</name>
<gene>
    <name evidence="1" type="primary">106065865</name>
</gene>
<evidence type="ECO:0008006" key="3">
    <source>
        <dbReference type="Google" id="ProtNLM"/>
    </source>
</evidence>
<dbReference type="EnsemblMetazoa" id="BGLB028861-RA">
    <property type="protein sequence ID" value="BGLB028861-PA"/>
    <property type="gene ID" value="BGLB028861"/>
</dbReference>